<keyword evidence="2 5" id="KW-0732">Signal</keyword>
<gene>
    <name evidence="6" type="ORF">niasHS_002149</name>
</gene>
<protein>
    <submittedName>
        <fullName evidence="6">Uncharacterized protein</fullName>
    </submittedName>
</protein>
<name>A0ABD2KMD9_HETSC</name>
<evidence type="ECO:0000256" key="1">
    <source>
        <dbReference type="ARBA" id="ARBA00022614"/>
    </source>
</evidence>
<dbReference type="PANTHER" id="PTHR24373">
    <property type="entry name" value="SLIT RELATED LEUCINE-RICH REPEAT NEURONAL PROTEIN"/>
    <property type="match status" value="1"/>
</dbReference>
<dbReference type="EMBL" id="JBICCN010000007">
    <property type="protein sequence ID" value="KAL3104122.1"/>
    <property type="molecule type" value="Genomic_DNA"/>
</dbReference>
<dbReference type="InterPro" id="IPR032675">
    <property type="entry name" value="LRR_dom_sf"/>
</dbReference>
<keyword evidence="7" id="KW-1185">Reference proteome</keyword>
<dbReference type="Gene3D" id="3.80.10.10">
    <property type="entry name" value="Ribonuclease Inhibitor"/>
    <property type="match status" value="3"/>
</dbReference>
<reference evidence="6 7" key="1">
    <citation type="submission" date="2024-10" db="EMBL/GenBank/DDBJ databases">
        <authorList>
            <person name="Kim D."/>
        </authorList>
    </citation>
    <scope>NUCLEOTIDE SEQUENCE [LARGE SCALE GENOMIC DNA]</scope>
    <source>
        <strain evidence="6">Taebaek</strain>
    </source>
</reference>
<proteinExistence type="predicted"/>
<comment type="caution">
    <text evidence="6">The sequence shown here is derived from an EMBL/GenBank/DDBJ whole genome shotgun (WGS) entry which is preliminary data.</text>
</comment>
<dbReference type="Pfam" id="PF13855">
    <property type="entry name" value="LRR_8"/>
    <property type="match status" value="1"/>
</dbReference>
<organism evidence="6 7">
    <name type="scientific">Heterodera schachtii</name>
    <name type="common">Sugarbeet cyst nematode worm</name>
    <name type="synonym">Tylenchus schachtii</name>
    <dbReference type="NCBI Taxonomy" id="97005"/>
    <lineage>
        <taxon>Eukaryota</taxon>
        <taxon>Metazoa</taxon>
        <taxon>Ecdysozoa</taxon>
        <taxon>Nematoda</taxon>
        <taxon>Chromadorea</taxon>
        <taxon>Rhabditida</taxon>
        <taxon>Tylenchina</taxon>
        <taxon>Tylenchomorpha</taxon>
        <taxon>Tylenchoidea</taxon>
        <taxon>Heteroderidae</taxon>
        <taxon>Heteroderinae</taxon>
        <taxon>Heterodera</taxon>
    </lineage>
</organism>
<dbReference type="AlphaFoldDB" id="A0ABD2KMD9"/>
<accession>A0ABD2KMD9</accession>
<dbReference type="InterPro" id="IPR050328">
    <property type="entry name" value="Dev_Immune_Receptor"/>
</dbReference>
<keyword evidence="1" id="KW-0433">Leucine-rich repeat</keyword>
<feature type="region of interest" description="Disordered" evidence="4">
    <location>
        <begin position="607"/>
        <end position="628"/>
    </location>
</feature>
<evidence type="ECO:0000256" key="4">
    <source>
        <dbReference type="SAM" id="MobiDB-lite"/>
    </source>
</evidence>
<feature type="compositionally biased region" description="Basic and acidic residues" evidence="4">
    <location>
        <begin position="607"/>
        <end position="620"/>
    </location>
</feature>
<evidence type="ECO:0000256" key="2">
    <source>
        <dbReference type="ARBA" id="ARBA00022729"/>
    </source>
</evidence>
<keyword evidence="3" id="KW-0677">Repeat</keyword>
<sequence length="628" mass="70944">MNLRSLCFVGILSLLFSLCRPFLTDLRHWSYDRVGTFLPICRVCLCTRQNGVECVPRREVEKFQLRELRHCAIDAPISPSAFLPFHSLESFHLTDCRLMGRDNTLPPALFRPLDKLRELFLSGNGLRTVRIEIAGPILDRLDLSRNRLCPSRTNSNDTFGIEWPPARQLSLENANVLELNSTHWTFGEVKVEQQQKLNISLKTVECHVPITESHWQAFEQLRIGGNHALRLHPSVLPRLLTLHHLDFSDAASVPEELFLEWTRHAETQWHHIGLRRAKIKAKAGADQPNLRQNQWTFCSTKLEWLDISEMGGIAEVGTLRLDGCAQLKWLYADANALGDIRIGDSGPVALLSLSARDNRLRRWPAGLLRSVRSLSSVQLANNSIARLPPELFEQYTQLNSLDLSQNAFHHFHFGDSSHQQQTTLMFLNLSQNRLRSVALPTLSSLTVLDLSDNILTQFASLSSLPSLEHLHLSGNAGIRLTIAAEHPALLRLHLANCSLTKMPDLSRLIALQELDLRANGLESVPGHWLPSRGVNALDVEGNALRELGWDWRAEQLAALRELRAVGNPWECACEFAPPVMKQMLTPQTQQTTNQRTLFCGGKCPRGDKHRKVENEHREAAEQQQNGSY</sequence>
<feature type="signal peptide" evidence="5">
    <location>
        <begin position="1"/>
        <end position="21"/>
    </location>
</feature>
<dbReference type="PROSITE" id="PS51450">
    <property type="entry name" value="LRR"/>
    <property type="match status" value="1"/>
</dbReference>
<dbReference type="InterPro" id="IPR001611">
    <property type="entry name" value="Leu-rich_rpt"/>
</dbReference>
<dbReference type="Proteomes" id="UP001620645">
    <property type="component" value="Unassembled WGS sequence"/>
</dbReference>
<dbReference type="SUPFAM" id="SSF52058">
    <property type="entry name" value="L domain-like"/>
    <property type="match status" value="2"/>
</dbReference>
<dbReference type="InterPro" id="IPR003591">
    <property type="entry name" value="Leu-rich_rpt_typical-subtyp"/>
</dbReference>
<dbReference type="SMART" id="SM00369">
    <property type="entry name" value="LRR_TYP"/>
    <property type="match status" value="7"/>
</dbReference>
<evidence type="ECO:0000256" key="5">
    <source>
        <dbReference type="SAM" id="SignalP"/>
    </source>
</evidence>
<evidence type="ECO:0000313" key="6">
    <source>
        <dbReference type="EMBL" id="KAL3104122.1"/>
    </source>
</evidence>
<dbReference type="PANTHER" id="PTHR24373:SF275">
    <property type="entry name" value="TIR DOMAIN-CONTAINING PROTEIN"/>
    <property type="match status" value="1"/>
</dbReference>
<evidence type="ECO:0000256" key="3">
    <source>
        <dbReference type="ARBA" id="ARBA00022737"/>
    </source>
</evidence>
<evidence type="ECO:0000313" key="7">
    <source>
        <dbReference type="Proteomes" id="UP001620645"/>
    </source>
</evidence>
<feature type="chain" id="PRO_5044801162" evidence="5">
    <location>
        <begin position="22"/>
        <end position="628"/>
    </location>
</feature>